<sequence length="93" mass="10211">ETTPNDADRAAALKDAEAYLVLYYAAPRLNMVIADSGIITYKVTGTSADEFTYLKPKDLEELRQVWLRDAVSACRPYIIKAGVTVGLSPAEED</sequence>
<protein>
    <submittedName>
        <fullName evidence="1">Uncharacterized protein</fullName>
    </submittedName>
</protein>
<dbReference type="EMBL" id="BARS01050045">
    <property type="protein sequence ID" value="GAG44682.1"/>
    <property type="molecule type" value="Genomic_DNA"/>
</dbReference>
<name>X0YBM1_9ZZZZ</name>
<dbReference type="AlphaFoldDB" id="X0YBM1"/>
<evidence type="ECO:0000313" key="1">
    <source>
        <dbReference type="EMBL" id="GAG44682.1"/>
    </source>
</evidence>
<feature type="non-terminal residue" evidence="1">
    <location>
        <position position="1"/>
    </location>
</feature>
<reference evidence="1" key="1">
    <citation type="journal article" date="2014" name="Front. Microbiol.">
        <title>High frequency of phylogenetically diverse reductive dehalogenase-homologous genes in deep subseafloor sedimentary metagenomes.</title>
        <authorList>
            <person name="Kawai M."/>
            <person name="Futagami T."/>
            <person name="Toyoda A."/>
            <person name="Takaki Y."/>
            <person name="Nishi S."/>
            <person name="Hori S."/>
            <person name="Arai W."/>
            <person name="Tsubouchi T."/>
            <person name="Morono Y."/>
            <person name="Uchiyama I."/>
            <person name="Ito T."/>
            <person name="Fujiyama A."/>
            <person name="Inagaki F."/>
            <person name="Takami H."/>
        </authorList>
    </citation>
    <scope>NUCLEOTIDE SEQUENCE</scope>
    <source>
        <strain evidence="1">Expedition CK06-06</strain>
    </source>
</reference>
<organism evidence="1">
    <name type="scientific">marine sediment metagenome</name>
    <dbReference type="NCBI Taxonomy" id="412755"/>
    <lineage>
        <taxon>unclassified sequences</taxon>
        <taxon>metagenomes</taxon>
        <taxon>ecological metagenomes</taxon>
    </lineage>
</organism>
<comment type="caution">
    <text evidence="1">The sequence shown here is derived from an EMBL/GenBank/DDBJ whole genome shotgun (WGS) entry which is preliminary data.</text>
</comment>
<gene>
    <name evidence="1" type="ORF">S01H1_74779</name>
</gene>
<accession>X0YBM1</accession>
<proteinExistence type="predicted"/>